<dbReference type="EMBL" id="MDYN01000004">
    <property type="protein sequence ID" value="OQD88194.1"/>
    <property type="molecule type" value="Genomic_DNA"/>
</dbReference>
<dbReference type="AlphaFoldDB" id="A0A1V6QG55"/>
<protein>
    <submittedName>
        <fullName evidence="2">Uncharacterized protein</fullName>
    </submittedName>
</protein>
<comment type="caution">
    <text evidence="2">The sequence shown here is derived from an EMBL/GenBank/DDBJ whole genome shotgun (WGS) entry which is preliminary data.</text>
</comment>
<dbReference type="STRING" id="416450.A0A1V6QG55"/>
<evidence type="ECO:0000256" key="1">
    <source>
        <dbReference type="SAM" id="MobiDB-lite"/>
    </source>
</evidence>
<evidence type="ECO:0000313" key="3">
    <source>
        <dbReference type="Proteomes" id="UP000191672"/>
    </source>
</evidence>
<name>A0A1V6QG55_9EURO</name>
<keyword evidence="3" id="KW-1185">Reference proteome</keyword>
<sequence>MTSIATSPSVSDPVNKPNDQFEELNSEKFYHHPVWAQRWYHPELTQEASAKWLQEPWFNNAANRRSRQFLAQRSPRYFPWGFIIYRTVYTPESEELWPIVMERMAHQLKRGIRGELDHPRELDGDETRPEQLIEESHKDVIISDPNRWGSASIEQIRGHFAKYLRKIKHEDCSEKSRFASCLVIDERSLKSIAKGERNGFVGVVDARYNPEERYDKASYRGFMRVQIKALWELYINYDWDTMSALCPNYPDGWIPVYNGCYGTVQDEDGNEYPENYALKRPQGLAGRGRG</sequence>
<reference evidence="3" key="1">
    <citation type="journal article" date="2017" name="Nat. Microbiol.">
        <title>Global analysis of biosynthetic gene clusters reveals vast potential of secondary metabolite production in Penicillium species.</title>
        <authorList>
            <person name="Nielsen J.C."/>
            <person name="Grijseels S."/>
            <person name="Prigent S."/>
            <person name="Ji B."/>
            <person name="Dainat J."/>
            <person name="Nielsen K.F."/>
            <person name="Frisvad J.C."/>
            <person name="Workman M."/>
            <person name="Nielsen J."/>
        </authorList>
    </citation>
    <scope>NUCLEOTIDE SEQUENCE [LARGE SCALE GENOMIC DNA]</scope>
    <source>
        <strain evidence="3">IBT 31811</strain>
    </source>
</reference>
<proteinExistence type="predicted"/>
<organism evidence="2 3">
    <name type="scientific">Penicillium antarcticum</name>
    <dbReference type="NCBI Taxonomy" id="416450"/>
    <lineage>
        <taxon>Eukaryota</taxon>
        <taxon>Fungi</taxon>
        <taxon>Dikarya</taxon>
        <taxon>Ascomycota</taxon>
        <taxon>Pezizomycotina</taxon>
        <taxon>Eurotiomycetes</taxon>
        <taxon>Eurotiomycetidae</taxon>
        <taxon>Eurotiales</taxon>
        <taxon>Aspergillaceae</taxon>
        <taxon>Penicillium</taxon>
    </lineage>
</organism>
<accession>A0A1V6QG55</accession>
<dbReference type="Proteomes" id="UP000191672">
    <property type="component" value="Unassembled WGS sequence"/>
</dbReference>
<gene>
    <name evidence="2" type="ORF">PENANT_c004G03604</name>
</gene>
<feature type="region of interest" description="Disordered" evidence="1">
    <location>
        <begin position="115"/>
        <end position="136"/>
    </location>
</feature>
<evidence type="ECO:0000313" key="2">
    <source>
        <dbReference type="EMBL" id="OQD88194.1"/>
    </source>
</evidence>